<dbReference type="Proteomes" id="UP000274391">
    <property type="component" value="Unassembled WGS sequence"/>
</dbReference>
<accession>A0A3P3W6Q8</accession>
<dbReference type="InterPro" id="IPR039424">
    <property type="entry name" value="SBP_5"/>
</dbReference>
<dbReference type="Gene3D" id="3.10.105.10">
    <property type="entry name" value="Dipeptide-binding Protein, Domain 3"/>
    <property type="match status" value="1"/>
</dbReference>
<proteinExistence type="predicted"/>
<dbReference type="PANTHER" id="PTHR30290:SF83">
    <property type="entry name" value="ABC TRANSPORTER SUBSTRATE-BINDING PROTEIN"/>
    <property type="match status" value="1"/>
</dbReference>
<dbReference type="CDD" id="cd00995">
    <property type="entry name" value="PBP2_NikA_DppA_OppA_like"/>
    <property type="match status" value="1"/>
</dbReference>
<organism evidence="3 4">
    <name type="scientific">Gulosibacter macacae</name>
    <dbReference type="NCBI Taxonomy" id="2488791"/>
    <lineage>
        <taxon>Bacteria</taxon>
        <taxon>Bacillati</taxon>
        <taxon>Actinomycetota</taxon>
        <taxon>Actinomycetes</taxon>
        <taxon>Micrococcales</taxon>
        <taxon>Microbacteriaceae</taxon>
        <taxon>Gulosibacter</taxon>
    </lineage>
</organism>
<sequence length="544" mass="58330">MKNKRILAGAAAALAAALVLAGCSNGTGGTDAPAGTEGAATGGVILANSTEPQNPLIPTMTNEVGGGKVLDLINATLVYYDVDGNTVNELAESIEPNADASEWTIKIKPDQVFSDGSTITSDSFIDAWNYGANPANAQLSSYFFEPIQGYSAEEGANVETLSGLKKVDDSTFTVTLTGPTSDFGQRLGYSAFAPLPAVAFDDIAAYGEKPLASGPYMLAETGWEHNVKISLVPNPDYKGDRKPQNGGVDLIFYATQDAAYNDLLANNLDVLDQIPDSAFGTYESELADRSVNQPAAIFQSFAIPQIDHFQFDEEGTLRREAISMAINRAEVTDVVFQSTRTPAKDFTSPVIAGYNDSLPGSEVLNYDPEKAKELWAQADAINPWSGTFEIGYNSDGGHQAWVEAVTNQISNTLGIEAKGKPYAAFKELRDDVTSGNITTAFRTGWQADYPGSFNFLGPLYGTGAGSNDTKYSSQEFDDLIRQGNAATDIETANGFYDQAQSVLFKDLPVVPLWYANVTGGWSQNVDNVAFGWNSVPLYYEITKN</sequence>
<gene>
    <name evidence="3" type="ORF">EG850_02630</name>
</gene>
<evidence type="ECO:0000313" key="3">
    <source>
        <dbReference type="EMBL" id="RRJ88353.1"/>
    </source>
</evidence>
<dbReference type="PIRSF" id="PIRSF002741">
    <property type="entry name" value="MppA"/>
    <property type="match status" value="1"/>
</dbReference>
<keyword evidence="4" id="KW-1185">Reference proteome</keyword>
<dbReference type="SUPFAM" id="SSF53850">
    <property type="entry name" value="Periplasmic binding protein-like II"/>
    <property type="match status" value="1"/>
</dbReference>
<dbReference type="Gene3D" id="3.40.190.10">
    <property type="entry name" value="Periplasmic binding protein-like II"/>
    <property type="match status" value="1"/>
</dbReference>
<dbReference type="RefSeq" id="WP_124969554.1">
    <property type="nucleotide sequence ID" value="NZ_RQVS01000002.1"/>
</dbReference>
<dbReference type="Pfam" id="PF00496">
    <property type="entry name" value="SBP_bac_5"/>
    <property type="match status" value="1"/>
</dbReference>
<dbReference type="GO" id="GO:0015833">
    <property type="term" value="P:peptide transport"/>
    <property type="evidence" value="ECO:0007669"/>
    <property type="project" value="TreeGrafter"/>
</dbReference>
<dbReference type="GO" id="GO:0043190">
    <property type="term" value="C:ATP-binding cassette (ABC) transporter complex"/>
    <property type="evidence" value="ECO:0007669"/>
    <property type="project" value="InterPro"/>
</dbReference>
<keyword evidence="1" id="KW-0732">Signal</keyword>
<dbReference type="PROSITE" id="PS51257">
    <property type="entry name" value="PROKAR_LIPOPROTEIN"/>
    <property type="match status" value="1"/>
</dbReference>
<feature type="chain" id="PRO_5038516550" evidence="1">
    <location>
        <begin position="22"/>
        <end position="544"/>
    </location>
</feature>
<dbReference type="GO" id="GO:1904680">
    <property type="term" value="F:peptide transmembrane transporter activity"/>
    <property type="evidence" value="ECO:0007669"/>
    <property type="project" value="TreeGrafter"/>
</dbReference>
<protein>
    <submittedName>
        <fullName evidence="3">ABC transporter substrate-binding protein</fullName>
    </submittedName>
</protein>
<name>A0A3P3W6Q8_9MICO</name>
<dbReference type="Gene3D" id="3.90.76.10">
    <property type="entry name" value="Dipeptide-binding Protein, Domain 1"/>
    <property type="match status" value="1"/>
</dbReference>
<evidence type="ECO:0000259" key="2">
    <source>
        <dbReference type="Pfam" id="PF00496"/>
    </source>
</evidence>
<comment type="caution">
    <text evidence="3">The sequence shown here is derived from an EMBL/GenBank/DDBJ whole genome shotgun (WGS) entry which is preliminary data.</text>
</comment>
<dbReference type="InterPro" id="IPR000914">
    <property type="entry name" value="SBP_5_dom"/>
</dbReference>
<evidence type="ECO:0000313" key="4">
    <source>
        <dbReference type="Proteomes" id="UP000274391"/>
    </source>
</evidence>
<dbReference type="PANTHER" id="PTHR30290">
    <property type="entry name" value="PERIPLASMIC BINDING COMPONENT OF ABC TRANSPORTER"/>
    <property type="match status" value="1"/>
</dbReference>
<dbReference type="InterPro" id="IPR030678">
    <property type="entry name" value="Peptide/Ni-bd"/>
</dbReference>
<dbReference type="OrthoDB" id="9046151at2"/>
<dbReference type="AlphaFoldDB" id="A0A3P3W6Q8"/>
<feature type="domain" description="Solute-binding protein family 5" evidence="2">
    <location>
        <begin position="87"/>
        <end position="466"/>
    </location>
</feature>
<dbReference type="EMBL" id="RQVS01000002">
    <property type="protein sequence ID" value="RRJ88353.1"/>
    <property type="molecule type" value="Genomic_DNA"/>
</dbReference>
<evidence type="ECO:0000256" key="1">
    <source>
        <dbReference type="SAM" id="SignalP"/>
    </source>
</evidence>
<reference evidence="3 4" key="1">
    <citation type="submission" date="2018-11" db="EMBL/GenBank/DDBJ databases">
        <title>YIM 102482-1 draft genome.</title>
        <authorList>
            <person name="Li G."/>
            <person name="Jiang Y."/>
        </authorList>
    </citation>
    <scope>NUCLEOTIDE SEQUENCE [LARGE SCALE GENOMIC DNA]</scope>
    <source>
        <strain evidence="3 4">YIM 102482-1</strain>
    </source>
</reference>
<dbReference type="GO" id="GO:0042597">
    <property type="term" value="C:periplasmic space"/>
    <property type="evidence" value="ECO:0007669"/>
    <property type="project" value="UniProtKB-ARBA"/>
</dbReference>
<feature type="signal peptide" evidence="1">
    <location>
        <begin position="1"/>
        <end position="21"/>
    </location>
</feature>